<keyword evidence="2" id="KW-1185">Reference proteome</keyword>
<sequence length="210" mass="24289">MFHHHCSEHTHTRVLPSHRVKHQIYWTQNAQGAEEQSEILGAGDCNTRCSHRAEHQMCLIQKDMCIVDLIADDDNQNWENRSLNLSANMIDKAHFGILGPTGRNARVHGAEHWMCLIQKSMWVVEPIAHNHSNWQSRSPNLFPNTTVECWDQMRAADRFEVPMPWPRGSLSCVEDELFDSVSSKSSDMMLLRHKVTGFSLTRQNRRCEFV</sequence>
<comment type="caution">
    <text evidence="1">The sequence shown here is derived from an EMBL/GenBank/DDBJ whole genome shotgun (WGS) entry which is preliminary data.</text>
</comment>
<organism evidence="1 2">
    <name type="scientific">Lentinula boryana</name>
    <dbReference type="NCBI Taxonomy" id="40481"/>
    <lineage>
        <taxon>Eukaryota</taxon>
        <taxon>Fungi</taxon>
        <taxon>Dikarya</taxon>
        <taxon>Basidiomycota</taxon>
        <taxon>Agaricomycotina</taxon>
        <taxon>Agaricomycetes</taxon>
        <taxon>Agaricomycetidae</taxon>
        <taxon>Agaricales</taxon>
        <taxon>Marasmiineae</taxon>
        <taxon>Omphalotaceae</taxon>
        <taxon>Lentinula</taxon>
    </lineage>
</organism>
<name>A0ABQ8QG71_9AGAR</name>
<reference evidence="1" key="1">
    <citation type="submission" date="2022-08" db="EMBL/GenBank/DDBJ databases">
        <authorList>
            <consortium name="DOE Joint Genome Institute"/>
            <person name="Min B."/>
            <person name="Riley R."/>
            <person name="Sierra-Patev S."/>
            <person name="Naranjo-Ortiz M."/>
            <person name="Looney B."/>
            <person name="Konkel Z."/>
            <person name="Slot J.C."/>
            <person name="Sakamoto Y."/>
            <person name="Steenwyk J.L."/>
            <person name="Rokas A."/>
            <person name="Carro J."/>
            <person name="Camarero S."/>
            <person name="Ferreira P."/>
            <person name="Molpeceres G."/>
            <person name="Ruiz-Duenas F.J."/>
            <person name="Serrano A."/>
            <person name="Henrissat B."/>
            <person name="Drula E."/>
            <person name="Hughes K.W."/>
            <person name="Mata J.L."/>
            <person name="Ishikawa N.K."/>
            <person name="Vargas-Isla R."/>
            <person name="Ushijima S."/>
            <person name="Smith C.A."/>
            <person name="Ahrendt S."/>
            <person name="Andreopoulos W."/>
            <person name="He G."/>
            <person name="Labutti K."/>
            <person name="Lipzen A."/>
            <person name="Ng V."/>
            <person name="Sandor L."/>
            <person name="Barry K."/>
            <person name="Martinez A.T."/>
            <person name="Xiao Y."/>
            <person name="Gibbons J.G."/>
            <person name="Terashima K."/>
            <person name="Hibbett D.S."/>
            <person name="Grigoriev I.V."/>
        </authorList>
    </citation>
    <scope>NUCLEOTIDE SEQUENCE</scope>
    <source>
        <strain evidence="1">TFB10827</strain>
    </source>
</reference>
<protein>
    <submittedName>
        <fullName evidence="1">Uncharacterized protein</fullName>
    </submittedName>
</protein>
<dbReference type="EMBL" id="MU790581">
    <property type="protein sequence ID" value="KAJ3997497.1"/>
    <property type="molecule type" value="Genomic_DNA"/>
</dbReference>
<gene>
    <name evidence="1" type="ORF">F5050DRAFT_1418241</name>
</gene>
<accession>A0ABQ8QG71</accession>
<evidence type="ECO:0000313" key="2">
    <source>
        <dbReference type="Proteomes" id="UP001163828"/>
    </source>
</evidence>
<dbReference type="Proteomes" id="UP001163828">
    <property type="component" value="Unassembled WGS sequence"/>
</dbReference>
<proteinExistence type="predicted"/>
<evidence type="ECO:0000313" key="1">
    <source>
        <dbReference type="EMBL" id="KAJ3997497.1"/>
    </source>
</evidence>